<feature type="transmembrane region" description="Helical" evidence="5">
    <location>
        <begin position="54"/>
        <end position="71"/>
    </location>
</feature>
<reference evidence="7 8" key="1">
    <citation type="journal article" date="2015" name="Int. J. Syst. Evol. Microbiol.">
        <title>Carboxylicivirga linearis sp. nov., isolated from a sea cucumber culture pond.</title>
        <authorList>
            <person name="Wang F.Q."/>
            <person name="Zhou Y.X."/>
            <person name="Lin X.Z."/>
            <person name="Chen G.J."/>
            <person name="Du Z.J."/>
        </authorList>
    </citation>
    <scope>NUCLEOTIDE SEQUENCE [LARGE SCALE GENOMIC DNA]</scope>
    <source>
        <strain evidence="7 8">FB218</strain>
    </source>
</reference>
<dbReference type="PANTHER" id="PTHR37422">
    <property type="entry name" value="TEICHURONIC ACID BIOSYNTHESIS PROTEIN TUAE"/>
    <property type="match status" value="1"/>
</dbReference>
<feature type="transmembrane region" description="Helical" evidence="5">
    <location>
        <begin position="243"/>
        <end position="265"/>
    </location>
</feature>
<keyword evidence="4 5" id="KW-0472">Membrane</keyword>
<dbReference type="PANTHER" id="PTHR37422:SF13">
    <property type="entry name" value="LIPOPOLYSACCHARIDE BIOSYNTHESIS PROTEIN PA4999-RELATED"/>
    <property type="match status" value="1"/>
</dbReference>
<dbReference type="EMBL" id="JAGUCO010000008">
    <property type="protein sequence ID" value="MBS2099108.1"/>
    <property type="molecule type" value="Genomic_DNA"/>
</dbReference>
<gene>
    <name evidence="7" type="ORF">KEM10_12520</name>
</gene>
<feature type="transmembrane region" description="Helical" evidence="5">
    <location>
        <begin position="325"/>
        <end position="345"/>
    </location>
</feature>
<dbReference type="RefSeq" id="WP_212216351.1">
    <property type="nucleotide sequence ID" value="NZ_JAGUCO010000008.1"/>
</dbReference>
<accession>A0ABS5JW27</accession>
<evidence type="ECO:0000259" key="6">
    <source>
        <dbReference type="Pfam" id="PF04932"/>
    </source>
</evidence>
<sequence length="405" mass="47618">MINKTKIIDYLLVYFLVAFSGIPFFYRARIEVMIVFLLFPLLVFVYRKRKVDKLIIYYIAFVFLIQAGQVLKFYYLPITTFIGLHVRIVFAYLVLKSVDKRFVDYYVHVLVVSTIISWLFYLPSYNSSFEYFLRHSLAPYFEHPFLKESNYKYFDNVLLYTINTKGEGLLFLKRNSGPFWEPGAFSGFLIVALLLNIIRKRYLWNKGNIVLILGLVSTFSTTGLIALFYVIISYYLIHQNIKRRIVLVPVLVVGVIYLFVSVDFIGNKIVRKLSFTDQTYNTRFKSAQTDLIDFATSPWVGLGRSDKTRFDEEQNKRKIHRNNGVTNLLAMYGLVTFILYFLLMWKGWRDYSLQREFNSTFAIFALGGIWLIGFSEVYFTKVFFLALTMLPVLYEPEIKEEEAEV</sequence>
<feature type="transmembrane region" description="Helical" evidence="5">
    <location>
        <begin position="210"/>
        <end position="237"/>
    </location>
</feature>
<evidence type="ECO:0000256" key="4">
    <source>
        <dbReference type="ARBA" id="ARBA00023136"/>
    </source>
</evidence>
<organism evidence="7 8">
    <name type="scientific">Carboxylicivirga linearis</name>
    <dbReference type="NCBI Taxonomy" id="1628157"/>
    <lineage>
        <taxon>Bacteria</taxon>
        <taxon>Pseudomonadati</taxon>
        <taxon>Bacteroidota</taxon>
        <taxon>Bacteroidia</taxon>
        <taxon>Marinilabiliales</taxon>
        <taxon>Marinilabiliaceae</taxon>
        <taxon>Carboxylicivirga</taxon>
    </lineage>
</organism>
<dbReference type="Proteomes" id="UP000708576">
    <property type="component" value="Unassembled WGS sequence"/>
</dbReference>
<evidence type="ECO:0000313" key="7">
    <source>
        <dbReference type="EMBL" id="MBS2099108.1"/>
    </source>
</evidence>
<protein>
    <recommendedName>
        <fullName evidence="6">O-antigen ligase-related domain-containing protein</fullName>
    </recommendedName>
</protein>
<feature type="transmembrane region" description="Helical" evidence="5">
    <location>
        <begin position="7"/>
        <end position="26"/>
    </location>
</feature>
<evidence type="ECO:0000313" key="8">
    <source>
        <dbReference type="Proteomes" id="UP000708576"/>
    </source>
</evidence>
<comment type="caution">
    <text evidence="7">The sequence shown here is derived from an EMBL/GenBank/DDBJ whole genome shotgun (WGS) entry which is preliminary data.</text>
</comment>
<feature type="transmembrane region" description="Helical" evidence="5">
    <location>
        <begin position="179"/>
        <end position="198"/>
    </location>
</feature>
<keyword evidence="2 5" id="KW-0812">Transmembrane</keyword>
<feature type="transmembrane region" description="Helical" evidence="5">
    <location>
        <begin position="102"/>
        <end position="121"/>
    </location>
</feature>
<proteinExistence type="predicted"/>
<comment type="subcellular location">
    <subcellularLocation>
        <location evidence="1">Membrane</location>
        <topology evidence="1">Multi-pass membrane protein</topology>
    </subcellularLocation>
</comment>
<evidence type="ECO:0000256" key="2">
    <source>
        <dbReference type="ARBA" id="ARBA00022692"/>
    </source>
</evidence>
<dbReference type="InterPro" id="IPR051533">
    <property type="entry name" value="WaaL-like"/>
</dbReference>
<keyword evidence="3 5" id="KW-1133">Transmembrane helix</keyword>
<feature type="domain" description="O-antigen ligase-related" evidence="6">
    <location>
        <begin position="209"/>
        <end position="341"/>
    </location>
</feature>
<evidence type="ECO:0000256" key="1">
    <source>
        <dbReference type="ARBA" id="ARBA00004141"/>
    </source>
</evidence>
<dbReference type="Pfam" id="PF04932">
    <property type="entry name" value="Wzy_C"/>
    <property type="match status" value="1"/>
</dbReference>
<feature type="transmembrane region" description="Helical" evidence="5">
    <location>
        <begin position="357"/>
        <end position="379"/>
    </location>
</feature>
<dbReference type="InterPro" id="IPR007016">
    <property type="entry name" value="O-antigen_ligase-rel_domated"/>
</dbReference>
<feature type="transmembrane region" description="Helical" evidence="5">
    <location>
        <begin position="77"/>
        <end position="95"/>
    </location>
</feature>
<name>A0ABS5JW27_9BACT</name>
<evidence type="ECO:0000256" key="3">
    <source>
        <dbReference type="ARBA" id="ARBA00022989"/>
    </source>
</evidence>
<evidence type="ECO:0000256" key="5">
    <source>
        <dbReference type="SAM" id="Phobius"/>
    </source>
</evidence>
<feature type="transmembrane region" description="Helical" evidence="5">
    <location>
        <begin position="32"/>
        <end position="47"/>
    </location>
</feature>
<keyword evidence="8" id="KW-1185">Reference proteome</keyword>